<dbReference type="InterPro" id="IPR001647">
    <property type="entry name" value="HTH_TetR"/>
</dbReference>
<reference evidence="7" key="1">
    <citation type="journal article" date="2019" name="Int. J. Syst. Evol. Microbiol.">
        <title>The Global Catalogue of Microorganisms (GCM) 10K type strain sequencing project: providing services to taxonomists for standard genome sequencing and annotation.</title>
        <authorList>
            <consortium name="The Broad Institute Genomics Platform"/>
            <consortium name="The Broad Institute Genome Sequencing Center for Infectious Disease"/>
            <person name="Wu L."/>
            <person name="Ma J."/>
        </authorList>
    </citation>
    <scope>NUCLEOTIDE SEQUENCE [LARGE SCALE GENOMIC DNA]</scope>
    <source>
        <strain evidence="7">CGMCC 4.7643</strain>
    </source>
</reference>
<evidence type="ECO:0000256" key="3">
    <source>
        <dbReference type="ARBA" id="ARBA00023163"/>
    </source>
</evidence>
<dbReference type="InterPro" id="IPR050109">
    <property type="entry name" value="HTH-type_TetR-like_transc_reg"/>
</dbReference>
<dbReference type="Pfam" id="PF00440">
    <property type="entry name" value="TetR_N"/>
    <property type="match status" value="1"/>
</dbReference>
<organism evidence="6 7">
    <name type="scientific">Amycolatopsis samaneae</name>
    <dbReference type="NCBI Taxonomy" id="664691"/>
    <lineage>
        <taxon>Bacteria</taxon>
        <taxon>Bacillati</taxon>
        <taxon>Actinomycetota</taxon>
        <taxon>Actinomycetes</taxon>
        <taxon>Pseudonocardiales</taxon>
        <taxon>Pseudonocardiaceae</taxon>
        <taxon>Amycolatopsis</taxon>
    </lineage>
</organism>
<protein>
    <submittedName>
        <fullName evidence="6">TetR/AcrR family transcriptional regulator</fullName>
    </submittedName>
</protein>
<feature type="domain" description="HTH tetR-type" evidence="5">
    <location>
        <begin position="12"/>
        <end position="72"/>
    </location>
</feature>
<proteinExistence type="predicted"/>
<evidence type="ECO:0000256" key="1">
    <source>
        <dbReference type="ARBA" id="ARBA00023015"/>
    </source>
</evidence>
<dbReference type="PANTHER" id="PTHR30055:SF234">
    <property type="entry name" value="HTH-TYPE TRANSCRIPTIONAL REGULATOR BETI"/>
    <property type="match status" value="1"/>
</dbReference>
<gene>
    <name evidence="6" type="ORF">ACFSYJ_05205</name>
</gene>
<keyword evidence="7" id="KW-1185">Reference proteome</keyword>
<dbReference type="SUPFAM" id="SSF48498">
    <property type="entry name" value="Tetracyclin repressor-like, C-terminal domain"/>
    <property type="match status" value="1"/>
</dbReference>
<dbReference type="PRINTS" id="PR00455">
    <property type="entry name" value="HTHTETR"/>
</dbReference>
<dbReference type="SUPFAM" id="SSF46689">
    <property type="entry name" value="Homeodomain-like"/>
    <property type="match status" value="1"/>
</dbReference>
<evidence type="ECO:0000313" key="6">
    <source>
        <dbReference type="EMBL" id="MFD2457980.1"/>
    </source>
</evidence>
<dbReference type="PANTHER" id="PTHR30055">
    <property type="entry name" value="HTH-TYPE TRANSCRIPTIONAL REGULATOR RUTR"/>
    <property type="match status" value="1"/>
</dbReference>
<dbReference type="Proteomes" id="UP001597419">
    <property type="component" value="Unassembled WGS sequence"/>
</dbReference>
<sequence>MAKRLTRAESRERTRERLLAAAAELFAERGVNGTSVEQIAERAGYTRGAFYGNFEDKHELVVELLAQRRAREAEEITALAEGVGSFEEMLRRLRAWHVERARHLPEWFVLRAELTLYALRNPSARPLVGAGELEARALLEGGISAELARRGARPPADPGFLALIVHALEDGLLRQRYLIPDGIGDDVVVDALELLMRSWSAGAQSPT</sequence>
<keyword evidence="1" id="KW-0805">Transcription regulation</keyword>
<dbReference type="InterPro" id="IPR009057">
    <property type="entry name" value="Homeodomain-like_sf"/>
</dbReference>
<keyword evidence="2 4" id="KW-0238">DNA-binding</keyword>
<comment type="caution">
    <text evidence="6">The sequence shown here is derived from an EMBL/GenBank/DDBJ whole genome shotgun (WGS) entry which is preliminary data.</text>
</comment>
<feature type="DNA-binding region" description="H-T-H motif" evidence="4">
    <location>
        <begin position="35"/>
        <end position="54"/>
    </location>
</feature>
<evidence type="ECO:0000259" key="5">
    <source>
        <dbReference type="PROSITE" id="PS50977"/>
    </source>
</evidence>
<dbReference type="Gene3D" id="1.10.357.10">
    <property type="entry name" value="Tetracycline Repressor, domain 2"/>
    <property type="match status" value="1"/>
</dbReference>
<keyword evidence="3" id="KW-0804">Transcription</keyword>
<accession>A0ABW5GDM1</accession>
<dbReference type="InterPro" id="IPR036271">
    <property type="entry name" value="Tet_transcr_reg_TetR-rel_C_sf"/>
</dbReference>
<name>A0ABW5GDM1_9PSEU</name>
<evidence type="ECO:0000256" key="4">
    <source>
        <dbReference type="PROSITE-ProRule" id="PRU00335"/>
    </source>
</evidence>
<evidence type="ECO:0000256" key="2">
    <source>
        <dbReference type="ARBA" id="ARBA00023125"/>
    </source>
</evidence>
<dbReference type="EMBL" id="JBHUKU010000003">
    <property type="protein sequence ID" value="MFD2457980.1"/>
    <property type="molecule type" value="Genomic_DNA"/>
</dbReference>
<evidence type="ECO:0000313" key="7">
    <source>
        <dbReference type="Proteomes" id="UP001597419"/>
    </source>
</evidence>
<dbReference type="RefSeq" id="WP_345396229.1">
    <property type="nucleotide sequence ID" value="NZ_BAABHG010000007.1"/>
</dbReference>
<dbReference type="PROSITE" id="PS50977">
    <property type="entry name" value="HTH_TETR_2"/>
    <property type="match status" value="1"/>
</dbReference>